<protein>
    <submittedName>
        <fullName evidence="6">Uncharacterized protein</fullName>
    </submittedName>
</protein>
<sequence length="165" mass="18612">MANLNDLAEPKYASPKKKNAEKPGPGRFFHDENLVNLVANLFAAGMETTSTTLRWGILLMMKYPEIQKKVQHEIDNVIGSFQPQIDHRKEMPYTDAVIHEIQRFGNILPGNLPHATTQDVTFRGYFLPKGIRAMVLGLNTIFISSSLKQTNCCNIMAGKELRKKP</sequence>
<keyword evidence="4" id="KW-0408">Iron</keyword>
<keyword evidence="3" id="KW-0479">Metal-binding</keyword>
<comment type="similarity">
    <text evidence="2">Belongs to the cytochrome P450 family.</text>
</comment>
<dbReference type="InterPro" id="IPR001128">
    <property type="entry name" value="Cyt_P450"/>
</dbReference>
<dbReference type="PANTHER" id="PTHR24300:SF302">
    <property type="entry name" value="CYTOCHROME P450"/>
    <property type="match status" value="1"/>
</dbReference>
<feature type="region of interest" description="Disordered" evidence="5">
    <location>
        <begin position="1"/>
        <end position="26"/>
    </location>
</feature>
<reference evidence="6" key="2">
    <citation type="submission" date="2025-09" db="UniProtKB">
        <authorList>
            <consortium name="Ensembl"/>
        </authorList>
    </citation>
    <scope>IDENTIFICATION</scope>
</reference>
<dbReference type="AlphaFoldDB" id="A0A8C5M3D2"/>
<dbReference type="GO" id="GO:0006805">
    <property type="term" value="P:xenobiotic metabolic process"/>
    <property type="evidence" value="ECO:0007669"/>
    <property type="project" value="TreeGrafter"/>
</dbReference>
<dbReference type="PRINTS" id="PR00385">
    <property type="entry name" value="P450"/>
</dbReference>
<evidence type="ECO:0000256" key="4">
    <source>
        <dbReference type="ARBA" id="ARBA00023004"/>
    </source>
</evidence>
<dbReference type="PANTHER" id="PTHR24300">
    <property type="entry name" value="CYTOCHROME P450 508A4-RELATED"/>
    <property type="match status" value="1"/>
</dbReference>
<dbReference type="InterPro" id="IPR036396">
    <property type="entry name" value="Cyt_P450_sf"/>
</dbReference>
<dbReference type="Gene3D" id="1.10.630.10">
    <property type="entry name" value="Cytochrome P450"/>
    <property type="match status" value="1"/>
</dbReference>
<proteinExistence type="inferred from homology"/>
<dbReference type="GO" id="GO:0016712">
    <property type="term" value="F:oxidoreductase activity, acting on paired donors, with incorporation or reduction of molecular oxygen, reduced flavin or flavoprotein as one donor, and incorporation of one atom of oxygen"/>
    <property type="evidence" value="ECO:0007669"/>
    <property type="project" value="TreeGrafter"/>
</dbReference>
<dbReference type="SUPFAM" id="SSF48264">
    <property type="entry name" value="Cytochrome P450"/>
    <property type="match status" value="1"/>
</dbReference>
<accession>A0A8C5M3D2</accession>
<evidence type="ECO:0000313" key="6">
    <source>
        <dbReference type="Ensembl" id="ENSLLEP00000008028.1"/>
    </source>
</evidence>
<evidence type="ECO:0000256" key="5">
    <source>
        <dbReference type="SAM" id="MobiDB-lite"/>
    </source>
</evidence>
<dbReference type="GeneTree" id="ENSGT00940000162510"/>
<evidence type="ECO:0000256" key="2">
    <source>
        <dbReference type="ARBA" id="ARBA00010617"/>
    </source>
</evidence>
<organism evidence="6 7">
    <name type="scientific">Leptobrachium leishanense</name>
    <name type="common">Leishan spiny toad</name>
    <dbReference type="NCBI Taxonomy" id="445787"/>
    <lineage>
        <taxon>Eukaryota</taxon>
        <taxon>Metazoa</taxon>
        <taxon>Chordata</taxon>
        <taxon>Craniata</taxon>
        <taxon>Vertebrata</taxon>
        <taxon>Euteleostomi</taxon>
        <taxon>Amphibia</taxon>
        <taxon>Batrachia</taxon>
        <taxon>Anura</taxon>
        <taxon>Pelobatoidea</taxon>
        <taxon>Megophryidae</taxon>
        <taxon>Leptobrachium</taxon>
    </lineage>
</organism>
<dbReference type="PRINTS" id="PR00463">
    <property type="entry name" value="EP450I"/>
</dbReference>
<comment type="cofactor">
    <cofactor evidence="1">
        <name>heme</name>
        <dbReference type="ChEBI" id="CHEBI:30413"/>
    </cofactor>
</comment>
<dbReference type="FunFam" id="1.10.630.10:FF:000297">
    <property type="entry name" value="Uncharacterized protein"/>
    <property type="match status" value="1"/>
</dbReference>
<dbReference type="GO" id="GO:0020037">
    <property type="term" value="F:heme binding"/>
    <property type="evidence" value="ECO:0007669"/>
    <property type="project" value="InterPro"/>
</dbReference>
<dbReference type="Ensembl" id="ENSLLET00000008350.1">
    <property type="protein sequence ID" value="ENSLLEP00000008028.1"/>
    <property type="gene ID" value="ENSLLEG00000005089.1"/>
</dbReference>
<dbReference type="GO" id="GO:0005737">
    <property type="term" value="C:cytoplasm"/>
    <property type="evidence" value="ECO:0007669"/>
    <property type="project" value="TreeGrafter"/>
</dbReference>
<evidence type="ECO:0000313" key="7">
    <source>
        <dbReference type="Proteomes" id="UP000694569"/>
    </source>
</evidence>
<dbReference type="InterPro" id="IPR050182">
    <property type="entry name" value="Cytochrome_P450_fam2"/>
</dbReference>
<dbReference type="GO" id="GO:0005506">
    <property type="term" value="F:iron ion binding"/>
    <property type="evidence" value="ECO:0007669"/>
    <property type="project" value="InterPro"/>
</dbReference>
<name>A0A8C5M3D2_9ANUR</name>
<dbReference type="OrthoDB" id="9903536at2759"/>
<keyword evidence="7" id="KW-1185">Reference proteome</keyword>
<reference evidence="6" key="1">
    <citation type="submission" date="2025-08" db="UniProtKB">
        <authorList>
            <consortium name="Ensembl"/>
        </authorList>
    </citation>
    <scope>IDENTIFICATION</scope>
</reference>
<dbReference type="Pfam" id="PF00067">
    <property type="entry name" value="p450"/>
    <property type="match status" value="1"/>
</dbReference>
<evidence type="ECO:0000256" key="3">
    <source>
        <dbReference type="ARBA" id="ARBA00022723"/>
    </source>
</evidence>
<dbReference type="Proteomes" id="UP000694569">
    <property type="component" value="Unplaced"/>
</dbReference>
<dbReference type="GO" id="GO:0006082">
    <property type="term" value="P:organic acid metabolic process"/>
    <property type="evidence" value="ECO:0007669"/>
    <property type="project" value="TreeGrafter"/>
</dbReference>
<dbReference type="InterPro" id="IPR002401">
    <property type="entry name" value="Cyt_P450_E_grp-I"/>
</dbReference>
<evidence type="ECO:0000256" key="1">
    <source>
        <dbReference type="ARBA" id="ARBA00001971"/>
    </source>
</evidence>